<dbReference type="AlphaFoldDB" id="A0A167JG75"/>
<accession>A0A167JG75</accession>
<dbReference type="InParanoid" id="A0A167JG75"/>
<keyword evidence="2" id="KW-1185">Reference proteome</keyword>
<proteinExistence type="predicted"/>
<sequence length="102" mass="11653">MRKDSVIYRVWPSVDSRHGRANNLTVLNNIRKYGFIIKFFSQTVNRVTRLFAIIDCLSNVQHVNQNLFPAWDSLAPRVVKVVDMKSIEGIASLVHNSNNNAI</sequence>
<evidence type="ECO:0000313" key="2">
    <source>
        <dbReference type="Proteomes" id="UP000077315"/>
    </source>
</evidence>
<gene>
    <name evidence="1" type="ORF">PHYBLDRAFT_73204</name>
</gene>
<reference evidence="2" key="1">
    <citation type="submission" date="2015-06" db="EMBL/GenBank/DDBJ databases">
        <title>Expansion of signal transduction pathways in fungi by whole-genome duplication.</title>
        <authorList>
            <consortium name="DOE Joint Genome Institute"/>
            <person name="Corrochano L.M."/>
            <person name="Kuo A."/>
            <person name="Marcet-Houben M."/>
            <person name="Polaino S."/>
            <person name="Salamov A."/>
            <person name="Villalobos J.M."/>
            <person name="Alvarez M.I."/>
            <person name="Avalos J."/>
            <person name="Benito E.P."/>
            <person name="Benoit I."/>
            <person name="Burger G."/>
            <person name="Camino L.P."/>
            <person name="Canovas D."/>
            <person name="Cerda-Olmedo E."/>
            <person name="Cheng J.-F."/>
            <person name="Dominguez A."/>
            <person name="Elias M."/>
            <person name="Eslava A.P."/>
            <person name="Glaser F."/>
            <person name="Grimwood J."/>
            <person name="Gutierrez G."/>
            <person name="Heitman J."/>
            <person name="Henrissat B."/>
            <person name="Iturriaga E.A."/>
            <person name="Lang B.F."/>
            <person name="Lavin J.L."/>
            <person name="Lee S."/>
            <person name="Li W."/>
            <person name="Lindquist E."/>
            <person name="Lopez-Garcia S."/>
            <person name="Luque E.M."/>
            <person name="Marcos A.T."/>
            <person name="Martin J."/>
            <person name="McCluskey K."/>
            <person name="Medina H.R."/>
            <person name="Miralles-Duran A."/>
            <person name="Miyazaki A."/>
            <person name="Munoz-Torres E."/>
            <person name="Oguiza J.A."/>
            <person name="Ohm R."/>
            <person name="Olmedo M."/>
            <person name="Orejas M."/>
            <person name="Ortiz-Castellanos L."/>
            <person name="Pisabarro A.G."/>
            <person name="Rodriguez-Romero J."/>
            <person name="Ruiz-Herrera J."/>
            <person name="Ruiz-Vazquez R."/>
            <person name="Sanz C."/>
            <person name="Schackwitz W."/>
            <person name="Schmutz J."/>
            <person name="Shahriari M."/>
            <person name="Shelest E."/>
            <person name="Silva-Franco F."/>
            <person name="Soanes D."/>
            <person name="Syed K."/>
            <person name="Tagua V.G."/>
            <person name="Talbot N.J."/>
            <person name="Thon M."/>
            <person name="De vries R.P."/>
            <person name="Wiebenga A."/>
            <person name="Yadav J.S."/>
            <person name="Braun E.L."/>
            <person name="Baker S."/>
            <person name="Garre V."/>
            <person name="Horwitz B."/>
            <person name="Torres-Martinez S."/>
            <person name="Idnurm A."/>
            <person name="Herrera-Estrella A."/>
            <person name="Gabaldon T."/>
            <person name="Grigoriev I.V."/>
        </authorList>
    </citation>
    <scope>NUCLEOTIDE SEQUENCE [LARGE SCALE GENOMIC DNA]</scope>
    <source>
        <strain evidence="2">NRRL 1555(-)</strain>
    </source>
</reference>
<protein>
    <submittedName>
        <fullName evidence="1">Uncharacterized protein</fullName>
    </submittedName>
</protein>
<evidence type="ECO:0000313" key="1">
    <source>
        <dbReference type="EMBL" id="OAD65919.1"/>
    </source>
</evidence>
<dbReference type="EMBL" id="KV441007">
    <property type="protein sequence ID" value="OAD65919.1"/>
    <property type="molecule type" value="Genomic_DNA"/>
</dbReference>
<organism evidence="1 2">
    <name type="scientific">Phycomyces blakesleeanus (strain ATCC 8743b / DSM 1359 / FGSC 10004 / NBRC 33097 / NRRL 1555)</name>
    <dbReference type="NCBI Taxonomy" id="763407"/>
    <lineage>
        <taxon>Eukaryota</taxon>
        <taxon>Fungi</taxon>
        <taxon>Fungi incertae sedis</taxon>
        <taxon>Mucoromycota</taxon>
        <taxon>Mucoromycotina</taxon>
        <taxon>Mucoromycetes</taxon>
        <taxon>Mucorales</taxon>
        <taxon>Phycomycetaceae</taxon>
        <taxon>Phycomyces</taxon>
    </lineage>
</organism>
<dbReference type="VEuPathDB" id="FungiDB:PHYBLDRAFT_73204"/>
<name>A0A167JG75_PHYB8</name>
<dbReference type="Proteomes" id="UP000077315">
    <property type="component" value="Unassembled WGS sequence"/>
</dbReference>
<dbReference type="GeneID" id="29003707"/>
<dbReference type="RefSeq" id="XP_018283959.1">
    <property type="nucleotide sequence ID" value="XM_018442801.1"/>
</dbReference>